<accession>A0A0B5AT98</accession>
<dbReference type="OrthoDB" id="9877108at2"/>
<keyword evidence="2" id="KW-0614">Plasmid</keyword>
<keyword evidence="1" id="KW-0812">Transmembrane</keyword>
<proteinExistence type="predicted"/>
<organism evidence="2 3">
    <name type="scientific">Jeotgalibacillus malaysiensis</name>
    <dbReference type="NCBI Taxonomy" id="1508404"/>
    <lineage>
        <taxon>Bacteria</taxon>
        <taxon>Bacillati</taxon>
        <taxon>Bacillota</taxon>
        <taxon>Bacilli</taxon>
        <taxon>Bacillales</taxon>
        <taxon>Caryophanaceae</taxon>
        <taxon>Jeotgalibacillus</taxon>
    </lineage>
</organism>
<gene>
    <name evidence="2" type="ORF">JMA_41230</name>
</gene>
<dbReference type="HOGENOM" id="CLU_1615753_0_0_9"/>
<reference evidence="2 3" key="1">
    <citation type="submission" date="2014-08" db="EMBL/GenBank/DDBJ databases">
        <title>Complete genome of a marine bacteria Jeotgalibacillus malaysiensis.</title>
        <authorList>
            <person name="Yaakop A.S."/>
            <person name="Chan K.-G."/>
            <person name="Goh K.M."/>
        </authorList>
    </citation>
    <scope>NUCLEOTIDE SEQUENCE [LARGE SCALE GENOMIC DNA]</scope>
    <source>
        <strain evidence="2 3">D5</strain>
        <plasmid evidence="3">Plasmid</plasmid>
    </source>
</reference>
<dbReference type="KEGG" id="jeo:JMA_41230"/>
<sequence>MKVIERLKNKNGFMSVEALFGLTAILMVIILAIGFFTYMIPRQQLEQEVNILARTAKLNGGLTTQQVEDFKQNLESYGYKKEELTDAVTIQLEDFSGAEFSDDRFTEMGLNNLSVVAIPMKRSEGDSADGARYVKRSEEVIMEVRVEVPAKKQGLMGAFWFFDVEDDTVSDTYVLKERVVSERN</sequence>
<evidence type="ECO:0000313" key="2">
    <source>
        <dbReference type="EMBL" id="AJD93440.1"/>
    </source>
</evidence>
<geneLocation type="plasmid" evidence="3"/>
<keyword evidence="1" id="KW-0472">Membrane</keyword>
<keyword evidence="3" id="KW-1185">Reference proteome</keyword>
<evidence type="ECO:0000313" key="3">
    <source>
        <dbReference type="Proteomes" id="UP000031449"/>
    </source>
</evidence>
<evidence type="ECO:0000256" key="1">
    <source>
        <dbReference type="SAM" id="Phobius"/>
    </source>
</evidence>
<keyword evidence="1" id="KW-1133">Transmembrane helix</keyword>
<feature type="transmembrane region" description="Helical" evidence="1">
    <location>
        <begin position="12"/>
        <end position="40"/>
    </location>
</feature>
<name>A0A0B5AT98_9BACL</name>
<dbReference type="EMBL" id="CP009417">
    <property type="protein sequence ID" value="AJD93440.1"/>
    <property type="molecule type" value="Genomic_DNA"/>
</dbReference>
<dbReference type="AlphaFoldDB" id="A0A0B5AT98"/>
<protein>
    <submittedName>
        <fullName evidence="2">Uncharacterized protein</fullName>
    </submittedName>
</protein>
<dbReference type="Proteomes" id="UP000031449">
    <property type="component" value="Plasmid unnamed"/>
</dbReference>
<dbReference type="BioCyc" id="JESP1508404:G14D9-13407-MONOMER"/>